<dbReference type="InParanoid" id="A0A7R8YRE7"/>
<accession>A0A7R8YRE7</accession>
<keyword evidence="4" id="KW-1185">Reference proteome</keyword>
<dbReference type="OMA" id="GFKEPRN"/>
<keyword evidence="2" id="KW-0812">Transmembrane</keyword>
<evidence type="ECO:0000256" key="2">
    <source>
        <dbReference type="SAM" id="Phobius"/>
    </source>
</evidence>
<keyword evidence="2" id="KW-1133">Transmembrane helix</keyword>
<feature type="compositionally biased region" description="Polar residues" evidence="1">
    <location>
        <begin position="197"/>
        <end position="209"/>
    </location>
</feature>
<dbReference type="FunCoup" id="A0A7R8YRE7">
    <property type="interactions" value="120"/>
</dbReference>
<name>A0A7R8YRE7_HERIL</name>
<gene>
    <name evidence="3" type="ORF">HERILL_LOCUS5786</name>
</gene>
<feature type="transmembrane region" description="Helical" evidence="2">
    <location>
        <begin position="125"/>
        <end position="146"/>
    </location>
</feature>
<sequence>MAGPKTALYAAGLTCLGFICFALASTAVGVPIWGYYDNPTAGWDADRGYFGPWLVCKQLSYNREKCGQDVSRFRPSLGIYISGILAASSAAALGLFCILCVIQIAMISSREKFMMNYSTLVIGKLVLALIGMLLAIVATVLFAIFMDDTGRSGFRVSRGVSFYIQIIVVVLTIALFVMAGYDVLFSRRAGGDPTVPVDTSPSTATTYNNPGFRERRPKNGVSVTDASGKPYSGITNGSMASMSTTLTSVSNGSSADTVVRSPLRSSLKKPRPPREGLGIQNPGFSGSGHSPPMNRNGSVKKVRIQTHSTEV</sequence>
<feature type="region of interest" description="Disordered" evidence="1">
    <location>
        <begin position="193"/>
        <end position="311"/>
    </location>
</feature>
<protein>
    <submittedName>
        <fullName evidence="3">Uncharacterized protein</fullName>
    </submittedName>
</protein>
<organism evidence="3 4">
    <name type="scientific">Hermetia illucens</name>
    <name type="common">Black soldier fly</name>
    <dbReference type="NCBI Taxonomy" id="343691"/>
    <lineage>
        <taxon>Eukaryota</taxon>
        <taxon>Metazoa</taxon>
        <taxon>Ecdysozoa</taxon>
        <taxon>Arthropoda</taxon>
        <taxon>Hexapoda</taxon>
        <taxon>Insecta</taxon>
        <taxon>Pterygota</taxon>
        <taxon>Neoptera</taxon>
        <taxon>Endopterygota</taxon>
        <taxon>Diptera</taxon>
        <taxon>Brachycera</taxon>
        <taxon>Stratiomyomorpha</taxon>
        <taxon>Stratiomyidae</taxon>
        <taxon>Hermetiinae</taxon>
        <taxon>Hermetia</taxon>
    </lineage>
</organism>
<feature type="transmembrane region" description="Helical" evidence="2">
    <location>
        <begin position="79"/>
        <end position="104"/>
    </location>
</feature>
<evidence type="ECO:0000256" key="1">
    <source>
        <dbReference type="SAM" id="MobiDB-lite"/>
    </source>
</evidence>
<proteinExistence type="predicted"/>
<feature type="compositionally biased region" description="Polar residues" evidence="1">
    <location>
        <begin position="282"/>
        <end position="297"/>
    </location>
</feature>
<feature type="transmembrane region" description="Helical" evidence="2">
    <location>
        <begin position="162"/>
        <end position="181"/>
    </location>
</feature>
<dbReference type="AlphaFoldDB" id="A0A7R8YRE7"/>
<dbReference type="Gene3D" id="1.20.140.150">
    <property type="match status" value="1"/>
</dbReference>
<dbReference type="OrthoDB" id="6420920at2759"/>
<reference evidence="3 4" key="1">
    <citation type="submission" date="2020-11" db="EMBL/GenBank/DDBJ databases">
        <authorList>
            <person name="Wallbank WR R."/>
            <person name="Pardo Diaz C."/>
            <person name="Kozak K."/>
            <person name="Martin S."/>
            <person name="Jiggins C."/>
            <person name="Moest M."/>
            <person name="Warren A I."/>
            <person name="Generalovic N T."/>
            <person name="Byers J.R.P. K."/>
            <person name="Montejo-Kovacevich G."/>
            <person name="Yen C E."/>
        </authorList>
    </citation>
    <scope>NUCLEOTIDE SEQUENCE [LARGE SCALE GENOMIC DNA]</scope>
</reference>
<feature type="compositionally biased region" description="Polar residues" evidence="1">
    <location>
        <begin position="233"/>
        <end position="256"/>
    </location>
</feature>
<dbReference type="Proteomes" id="UP000594454">
    <property type="component" value="Chromosome 2"/>
</dbReference>
<dbReference type="EMBL" id="LR899010">
    <property type="protein sequence ID" value="CAD7082776.1"/>
    <property type="molecule type" value="Genomic_DNA"/>
</dbReference>
<keyword evidence="2" id="KW-0472">Membrane</keyword>
<evidence type="ECO:0000313" key="3">
    <source>
        <dbReference type="EMBL" id="CAD7082776.1"/>
    </source>
</evidence>
<evidence type="ECO:0000313" key="4">
    <source>
        <dbReference type="Proteomes" id="UP000594454"/>
    </source>
</evidence>